<keyword evidence="2" id="KW-0472">Membrane</keyword>
<dbReference type="InterPro" id="IPR039568">
    <property type="entry name" value="Peptidase_MA-like_dom"/>
</dbReference>
<sequence>MADQPGGDDKVPVDEPTTQQAAEPQGVDPQTAEPRGADPQGVEPRTAEAQDVEPQAAEPQVPHNAHLFVAAGPARRGPHPVLIPVVVLGAVLLLMLGLVGFGNPGAREVLDTTRAHTSPAAPPSAASPTTTAAPTPTPTPRTEITVDEVKSVATAQGDALRAGDLNAFLAPYDQARPELLAERRRVFANLRLIPFTRAVFRWDGVSSGSLSTRDGGPVNADVSVEFVHQIPGVDLAPAVQTYRWTVSREAIGAPLRITAVANDDPQAWDLAELVKVERPHVILLAAVADRAKSAQWADRAETAAKRDLALWKGPADIPSRFLVFASPDPGTFGQAYGGDTPEGTVAFCSPVLRDRDDPGADPARPIAGSRITWDTDAKGMSAYDAQTGVMRHEMGHALMAGFSGTRAGRMPLWVVEGFAEYLEWADLFGDYYAPDAREYVRGRSFPGKIPTDDQIYGEDPEANGINYHLSMTVIRYMVDKYGAAKTYTFVIAVYREPGSVDAALKTATGLDKATFEANWAKWVKSHV</sequence>
<accession>A0ABV3DRQ6</accession>
<organism evidence="4 5">
    <name type="scientific">Streptodolium elevatio</name>
    <dbReference type="NCBI Taxonomy" id="3157996"/>
    <lineage>
        <taxon>Bacteria</taxon>
        <taxon>Bacillati</taxon>
        <taxon>Actinomycetota</taxon>
        <taxon>Actinomycetes</taxon>
        <taxon>Kitasatosporales</taxon>
        <taxon>Streptomycetaceae</taxon>
        <taxon>Streptodolium</taxon>
    </lineage>
</organism>
<keyword evidence="2" id="KW-0812">Transmembrane</keyword>
<evidence type="ECO:0000313" key="4">
    <source>
        <dbReference type="EMBL" id="MEU8138438.1"/>
    </source>
</evidence>
<name>A0ABV3DRQ6_9ACTN</name>
<dbReference type="Proteomes" id="UP001551482">
    <property type="component" value="Unassembled WGS sequence"/>
</dbReference>
<feature type="region of interest" description="Disordered" evidence="1">
    <location>
        <begin position="114"/>
        <end position="143"/>
    </location>
</feature>
<gene>
    <name evidence="4" type="ORF">AB0C36_33690</name>
</gene>
<evidence type="ECO:0000259" key="3">
    <source>
        <dbReference type="Pfam" id="PF13485"/>
    </source>
</evidence>
<feature type="compositionally biased region" description="Low complexity" evidence="1">
    <location>
        <begin position="115"/>
        <end position="134"/>
    </location>
</feature>
<dbReference type="EMBL" id="JBEZFP010000123">
    <property type="protein sequence ID" value="MEU8138438.1"/>
    <property type="molecule type" value="Genomic_DNA"/>
</dbReference>
<comment type="caution">
    <text evidence="4">The sequence shown here is derived from an EMBL/GenBank/DDBJ whole genome shotgun (WGS) entry which is preliminary data.</text>
</comment>
<feature type="region of interest" description="Disordered" evidence="1">
    <location>
        <begin position="1"/>
        <end position="61"/>
    </location>
</feature>
<dbReference type="Pfam" id="PF13485">
    <property type="entry name" value="Peptidase_MA_2"/>
    <property type="match status" value="1"/>
</dbReference>
<keyword evidence="5" id="KW-1185">Reference proteome</keyword>
<protein>
    <recommendedName>
        <fullName evidence="3">Peptidase MA-like domain-containing protein</fullName>
    </recommendedName>
</protein>
<feature type="transmembrane region" description="Helical" evidence="2">
    <location>
        <begin position="81"/>
        <end position="101"/>
    </location>
</feature>
<evidence type="ECO:0000313" key="5">
    <source>
        <dbReference type="Proteomes" id="UP001551482"/>
    </source>
</evidence>
<evidence type="ECO:0000256" key="2">
    <source>
        <dbReference type="SAM" id="Phobius"/>
    </source>
</evidence>
<proteinExistence type="predicted"/>
<feature type="domain" description="Peptidase MA-like" evidence="3">
    <location>
        <begin position="387"/>
        <end position="524"/>
    </location>
</feature>
<reference evidence="4 5" key="1">
    <citation type="submission" date="2024-06" db="EMBL/GenBank/DDBJ databases">
        <title>The Natural Products Discovery Center: Release of the First 8490 Sequenced Strains for Exploring Actinobacteria Biosynthetic Diversity.</title>
        <authorList>
            <person name="Kalkreuter E."/>
            <person name="Kautsar S.A."/>
            <person name="Yang D."/>
            <person name="Bader C.D."/>
            <person name="Teijaro C.N."/>
            <person name="Fluegel L."/>
            <person name="Davis C.M."/>
            <person name="Simpson J.R."/>
            <person name="Lauterbach L."/>
            <person name="Steele A.D."/>
            <person name="Gui C."/>
            <person name="Meng S."/>
            <person name="Li G."/>
            <person name="Viehrig K."/>
            <person name="Ye F."/>
            <person name="Su P."/>
            <person name="Kiefer A.F."/>
            <person name="Nichols A."/>
            <person name="Cepeda A.J."/>
            <person name="Yan W."/>
            <person name="Fan B."/>
            <person name="Jiang Y."/>
            <person name="Adhikari A."/>
            <person name="Zheng C.-J."/>
            <person name="Schuster L."/>
            <person name="Cowan T.M."/>
            <person name="Smanski M.J."/>
            <person name="Chevrette M.G."/>
            <person name="De Carvalho L.P.S."/>
            <person name="Shen B."/>
        </authorList>
    </citation>
    <scope>NUCLEOTIDE SEQUENCE [LARGE SCALE GENOMIC DNA]</scope>
    <source>
        <strain evidence="4 5">NPDC048946</strain>
    </source>
</reference>
<dbReference type="RefSeq" id="WP_358361806.1">
    <property type="nucleotide sequence ID" value="NZ_JBEZFP010000123.1"/>
</dbReference>
<keyword evidence="2" id="KW-1133">Transmembrane helix</keyword>
<evidence type="ECO:0000256" key="1">
    <source>
        <dbReference type="SAM" id="MobiDB-lite"/>
    </source>
</evidence>